<reference evidence="1 2" key="1">
    <citation type="submission" date="2022-03" db="EMBL/GenBank/DDBJ databases">
        <authorList>
            <person name="Brunel B."/>
        </authorList>
    </citation>
    <scope>NUCLEOTIDE SEQUENCE [LARGE SCALE GENOMIC DNA]</scope>
    <source>
        <strain evidence="1">STM5069sample</strain>
    </source>
</reference>
<gene>
    <name evidence="1" type="ORF">MES5069_620011</name>
</gene>
<name>A0ABN8KDW3_9HYPH</name>
<comment type="caution">
    <text evidence="1">The sequence shown here is derived from an EMBL/GenBank/DDBJ whole genome shotgun (WGS) entry which is preliminary data.</text>
</comment>
<evidence type="ECO:0000313" key="2">
    <source>
        <dbReference type="Proteomes" id="UP001153050"/>
    </source>
</evidence>
<evidence type="ECO:0000313" key="1">
    <source>
        <dbReference type="EMBL" id="CAH2407658.1"/>
    </source>
</evidence>
<sequence length="105" mass="11928">MILAEWREFEHLMRQPGNPSVAIILYRDGRTITEAKSELSDAQTTDYPVVHGQPALIDFFCSLVRPDVLTASGISPIKRRGRSTIAFDIYHPHTRISSRRRSSSM</sequence>
<dbReference type="EMBL" id="CAKXZT010000160">
    <property type="protein sequence ID" value="CAH2407658.1"/>
    <property type="molecule type" value="Genomic_DNA"/>
</dbReference>
<dbReference type="Proteomes" id="UP001153050">
    <property type="component" value="Unassembled WGS sequence"/>
</dbReference>
<keyword evidence="2" id="KW-1185">Reference proteome</keyword>
<proteinExistence type="predicted"/>
<organism evidence="1 2">
    <name type="scientific">Mesorhizobium escarrei</name>
    <dbReference type="NCBI Taxonomy" id="666018"/>
    <lineage>
        <taxon>Bacteria</taxon>
        <taxon>Pseudomonadati</taxon>
        <taxon>Pseudomonadota</taxon>
        <taxon>Alphaproteobacteria</taxon>
        <taxon>Hyphomicrobiales</taxon>
        <taxon>Phyllobacteriaceae</taxon>
        <taxon>Mesorhizobium</taxon>
    </lineage>
</organism>
<protein>
    <submittedName>
        <fullName evidence="1">Uncharacterized protein</fullName>
    </submittedName>
</protein>
<accession>A0ABN8KDW3</accession>